<dbReference type="CDD" id="cd02966">
    <property type="entry name" value="TlpA_like_family"/>
    <property type="match status" value="1"/>
</dbReference>
<feature type="chain" id="PRO_5046055734" evidence="1">
    <location>
        <begin position="36"/>
        <end position="170"/>
    </location>
</feature>
<dbReference type="SUPFAM" id="SSF52833">
    <property type="entry name" value="Thioredoxin-like"/>
    <property type="match status" value="1"/>
</dbReference>
<name>A0ABY9TGR4_9GAMM</name>
<dbReference type="RefSeq" id="WP_348387154.1">
    <property type="nucleotide sequence ID" value="NZ_CP134146.1"/>
</dbReference>
<reference evidence="4" key="1">
    <citation type="submission" date="2023-09" db="EMBL/GenBank/DDBJ databases">
        <authorList>
            <person name="Zhang C."/>
        </authorList>
    </citation>
    <scope>NUCLEOTIDE SEQUENCE [LARGE SCALE GENOMIC DNA]</scope>
    <source>
        <strain evidence="4">SQ345</strain>
    </source>
</reference>
<dbReference type="Gene3D" id="3.40.30.10">
    <property type="entry name" value="Glutaredoxin"/>
    <property type="match status" value="1"/>
</dbReference>
<gene>
    <name evidence="3" type="ORF">RI845_15910</name>
</gene>
<sequence>MLSNNVMFSRYIKQVGQLVLILSTLLLSFSTSASANNAGADSKAQLQQLLDENKGKVIYLDFWASWCIPCRKSFPWMNAMEDKYAEQGFKVITVNVDVEKSLAIEFLEENPADFSVIYDPKGNIAKEFKLKGMPSSYMINKLGKPVSAHVGFYTDKKAEYEAEIVKLLEE</sequence>
<dbReference type="PANTHER" id="PTHR42852:SF18">
    <property type="entry name" value="CHROMOSOME UNDETERMINED SCAFFOLD_47, WHOLE GENOME SHOTGUN SEQUENCE"/>
    <property type="match status" value="1"/>
</dbReference>
<keyword evidence="4" id="KW-1185">Reference proteome</keyword>
<accession>A0ABY9TGR4</accession>
<feature type="domain" description="Thioredoxin" evidence="2">
    <location>
        <begin position="27"/>
        <end position="170"/>
    </location>
</feature>
<evidence type="ECO:0000313" key="3">
    <source>
        <dbReference type="EMBL" id="WNC67996.1"/>
    </source>
</evidence>
<dbReference type="InterPro" id="IPR013740">
    <property type="entry name" value="Redoxin"/>
</dbReference>
<dbReference type="EMBL" id="CP134146">
    <property type="protein sequence ID" value="WNC67996.1"/>
    <property type="molecule type" value="Genomic_DNA"/>
</dbReference>
<dbReference type="Pfam" id="PF08534">
    <property type="entry name" value="Redoxin"/>
    <property type="match status" value="1"/>
</dbReference>
<dbReference type="InterPro" id="IPR050553">
    <property type="entry name" value="Thioredoxin_ResA/DsbE_sf"/>
</dbReference>
<evidence type="ECO:0000256" key="1">
    <source>
        <dbReference type="SAM" id="SignalP"/>
    </source>
</evidence>
<feature type="signal peptide" evidence="1">
    <location>
        <begin position="1"/>
        <end position="35"/>
    </location>
</feature>
<evidence type="ECO:0000313" key="4">
    <source>
        <dbReference type="Proteomes" id="UP001248581"/>
    </source>
</evidence>
<keyword evidence="1" id="KW-0732">Signal</keyword>
<evidence type="ECO:0000259" key="2">
    <source>
        <dbReference type="PROSITE" id="PS51352"/>
    </source>
</evidence>
<dbReference type="InterPro" id="IPR036249">
    <property type="entry name" value="Thioredoxin-like_sf"/>
</dbReference>
<dbReference type="PROSITE" id="PS51352">
    <property type="entry name" value="THIOREDOXIN_2"/>
    <property type="match status" value="1"/>
</dbReference>
<dbReference type="Proteomes" id="UP001248581">
    <property type="component" value="Chromosome"/>
</dbReference>
<dbReference type="PANTHER" id="PTHR42852">
    <property type="entry name" value="THIOL:DISULFIDE INTERCHANGE PROTEIN DSBE"/>
    <property type="match status" value="1"/>
</dbReference>
<organism evidence="3 4">
    <name type="scientific">Thalassotalea nanhaiensis</name>
    <dbReference type="NCBI Taxonomy" id="3065648"/>
    <lineage>
        <taxon>Bacteria</taxon>
        <taxon>Pseudomonadati</taxon>
        <taxon>Pseudomonadota</taxon>
        <taxon>Gammaproteobacteria</taxon>
        <taxon>Alteromonadales</taxon>
        <taxon>Colwelliaceae</taxon>
        <taxon>Thalassotalea</taxon>
    </lineage>
</organism>
<dbReference type="InterPro" id="IPR013766">
    <property type="entry name" value="Thioredoxin_domain"/>
</dbReference>
<proteinExistence type="predicted"/>
<protein>
    <submittedName>
        <fullName evidence="3">TlpA disulfide reductase family protein</fullName>
    </submittedName>
</protein>